<proteinExistence type="predicted"/>
<evidence type="ECO:0000313" key="2">
    <source>
        <dbReference type="Proteomes" id="UP000616724"/>
    </source>
</evidence>
<accession>A0A8J3RR60</accession>
<evidence type="ECO:0000313" key="1">
    <source>
        <dbReference type="EMBL" id="GIH79255.1"/>
    </source>
</evidence>
<dbReference type="EMBL" id="BOOH01000047">
    <property type="protein sequence ID" value="GIH79255.1"/>
    <property type="molecule type" value="Genomic_DNA"/>
</dbReference>
<organism evidence="1 2">
    <name type="scientific">Planobispora longispora</name>
    <dbReference type="NCBI Taxonomy" id="28887"/>
    <lineage>
        <taxon>Bacteria</taxon>
        <taxon>Bacillati</taxon>
        <taxon>Actinomycetota</taxon>
        <taxon>Actinomycetes</taxon>
        <taxon>Streptosporangiales</taxon>
        <taxon>Streptosporangiaceae</taxon>
        <taxon>Planobispora</taxon>
    </lineage>
</organism>
<dbReference type="Proteomes" id="UP000616724">
    <property type="component" value="Unassembled WGS sequence"/>
</dbReference>
<protein>
    <submittedName>
        <fullName evidence="1">Uncharacterized protein</fullName>
    </submittedName>
</protein>
<keyword evidence="2" id="KW-1185">Reference proteome</keyword>
<name>A0A8J3RR60_9ACTN</name>
<dbReference type="AlphaFoldDB" id="A0A8J3RR60"/>
<comment type="caution">
    <text evidence="1">The sequence shown here is derived from an EMBL/GenBank/DDBJ whole genome shotgun (WGS) entry which is preliminary data.</text>
</comment>
<reference evidence="1 2" key="1">
    <citation type="submission" date="2021-01" db="EMBL/GenBank/DDBJ databases">
        <title>Whole genome shotgun sequence of Planobispora longispora NBRC 13918.</title>
        <authorList>
            <person name="Komaki H."/>
            <person name="Tamura T."/>
        </authorList>
    </citation>
    <scope>NUCLEOTIDE SEQUENCE [LARGE SCALE GENOMIC DNA]</scope>
    <source>
        <strain evidence="1 2">NBRC 13918</strain>
    </source>
</reference>
<gene>
    <name evidence="1" type="ORF">Plo01_56840</name>
</gene>
<sequence length="170" mass="17640">MGVGGARVAIKDTTLHVVLEVLPTGRVDQDLAGEQDAGAVGARQPYAGAVRALGNAHVDQIERVRHRVVRAQEPDLQVGPVVSGAAVIGRSGAAPALDLVDVVAVGIEDPYVGAPVAPGGRDPVAVRMLGQQRRDELLNLLPGLAFPVHRCHAPRPSETARHFSCGQPGA</sequence>